<dbReference type="InterPro" id="IPR013154">
    <property type="entry name" value="ADH-like_N"/>
</dbReference>
<keyword evidence="3" id="KW-0479">Metal-binding</keyword>
<evidence type="ECO:0000256" key="1">
    <source>
        <dbReference type="ARBA" id="ARBA00001947"/>
    </source>
</evidence>
<dbReference type="InterPro" id="IPR013149">
    <property type="entry name" value="ADH-like_C"/>
</dbReference>
<keyword evidence="8" id="KW-1185">Reference proteome</keyword>
<dbReference type="CDD" id="cd08278">
    <property type="entry name" value="benzyl_alcohol_DH"/>
    <property type="match status" value="1"/>
</dbReference>
<dbReference type="GO" id="GO:0016491">
    <property type="term" value="F:oxidoreductase activity"/>
    <property type="evidence" value="ECO:0007669"/>
    <property type="project" value="UniProtKB-KW"/>
</dbReference>
<gene>
    <name evidence="7" type="ORF">BU16DRAFT_573052</name>
</gene>
<evidence type="ECO:0000256" key="5">
    <source>
        <dbReference type="ARBA" id="ARBA00023002"/>
    </source>
</evidence>
<comment type="similarity">
    <text evidence="2">Belongs to the zinc-containing alcohol dehydrogenase family.</text>
</comment>
<dbReference type="SMART" id="SM00829">
    <property type="entry name" value="PKS_ER"/>
    <property type="match status" value="1"/>
</dbReference>
<evidence type="ECO:0000256" key="4">
    <source>
        <dbReference type="ARBA" id="ARBA00022833"/>
    </source>
</evidence>
<dbReference type="Gene3D" id="3.90.180.10">
    <property type="entry name" value="Medium-chain alcohol dehydrogenases, catalytic domain"/>
    <property type="match status" value="1"/>
</dbReference>
<proteinExistence type="inferred from homology"/>
<dbReference type="PANTHER" id="PTHR43350:SF11">
    <property type="entry name" value="ENOYL REDUCTASE (ER) DOMAIN-CONTAINING PROTEIN"/>
    <property type="match status" value="1"/>
</dbReference>
<keyword evidence="4" id="KW-0862">Zinc</keyword>
<dbReference type="EMBL" id="MU004190">
    <property type="protein sequence ID" value="KAF2494653.1"/>
    <property type="molecule type" value="Genomic_DNA"/>
</dbReference>
<dbReference type="SUPFAM" id="SSF51735">
    <property type="entry name" value="NAD(P)-binding Rossmann-fold domains"/>
    <property type="match status" value="1"/>
</dbReference>
<dbReference type="SUPFAM" id="SSF50129">
    <property type="entry name" value="GroES-like"/>
    <property type="match status" value="1"/>
</dbReference>
<evidence type="ECO:0000259" key="6">
    <source>
        <dbReference type="SMART" id="SM00829"/>
    </source>
</evidence>
<accession>A0A6A6QSC1</accession>
<comment type="cofactor">
    <cofactor evidence="1">
        <name>Zn(2+)</name>
        <dbReference type="ChEBI" id="CHEBI:29105"/>
    </cofactor>
</comment>
<evidence type="ECO:0000313" key="8">
    <source>
        <dbReference type="Proteomes" id="UP000799750"/>
    </source>
</evidence>
<dbReference type="Pfam" id="PF08240">
    <property type="entry name" value="ADH_N"/>
    <property type="match status" value="1"/>
</dbReference>
<evidence type="ECO:0000256" key="2">
    <source>
        <dbReference type="ARBA" id="ARBA00008072"/>
    </source>
</evidence>
<dbReference type="AlphaFoldDB" id="A0A6A6QSC1"/>
<evidence type="ECO:0000313" key="7">
    <source>
        <dbReference type="EMBL" id="KAF2494653.1"/>
    </source>
</evidence>
<protein>
    <submittedName>
        <fullName evidence="7">Zinc-binding alcohol dehydrogenase</fullName>
    </submittedName>
</protein>
<evidence type="ECO:0000256" key="3">
    <source>
        <dbReference type="ARBA" id="ARBA00022723"/>
    </source>
</evidence>
<keyword evidence="5" id="KW-0560">Oxidoreductase</keyword>
<dbReference type="Pfam" id="PF00107">
    <property type="entry name" value="ADH_zinc_N"/>
    <property type="match status" value="1"/>
</dbReference>
<dbReference type="FunFam" id="3.40.50.720:FF:000003">
    <property type="entry name" value="S-(hydroxymethyl)glutathione dehydrogenase"/>
    <property type="match status" value="1"/>
</dbReference>
<dbReference type="InterPro" id="IPR020843">
    <property type="entry name" value="ER"/>
</dbReference>
<feature type="domain" description="Enoyl reductase (ER)" evidence="6">
    <location>
        <begin position="17"/>
        <end position="373"/>
    </location>
</feature>
<dbReference type="Gene3D" id="3.40.50.720">
    <property type="entry name" value="NAD(P)-binding Rossmann-like Domain"/>
    <property type="match status" value="1"/>
</dbReference>
<dbReference type="OrthoDB" id="1560166at2759"/>
<dbReference type="PANTHER" id="PTHR43350">
    <property type="entry name" value="NAD-DEPENDENT ALCOHOL DEHYDROGENASE"/>
    <property type="match status" value="1"/>
</dbReference>
<dbReference type="InterPro" id="IPR036291">
    <property type="entry name" value="NAD(P)-bd_dom_sf"/>
</dbReference>
<dbReference type="Proteomes" id="UP000799750">
    <property type="component" value="Unassembled WGS sequence"/>
</dbReference>
<dbReference type="InterPro" id="IPR011032">
    <property type="entry name" value="GroES-like_sf"/>
</dbReference>
<reference evidence="7" key="1">
    <citation type="journal article" date="2020" name="Stud. Mycol.">
        <title>101 Dothideomycetes genomes: a test case for predicting lifestyles and emergence of pathogens.</title>
        <authorList>
            <person name="Haridas S."/>
            <person name="Albert R."/>
            <person name="Binder M."/>
            <person name="Bloem J."/>
            <person name="Labutti K."/>
            <person name="Salamov A."/>
            <person name="Andreopoulos B."/>
            <person name="Baker S."/>
            <person name="Barry K."/>
            <person name="Bills G."/>
            <person name="Bluhm B."/>
            <person name="Cannon C."/>
            <person name="Castanera R."/>
            <person name="Culley D."/>
            <person name="Daum C."/>
            <person name="Ezra D."/>
            <person name="Gonzalez J."/>
            <person name="Henrissat B."/>
            <person name="Kuo A."/>
            <person name="Liang C."/>
            <person name="Lipzen A."/>
            <person name="Lutzoni F."/>
            <person name="Magnuson J."/>
            <person name="Mondo S."/>
            <person name="Nolan M."/>
            <person name="Ohm R."/>
            <person name="Pangilinan J."/>
            <person name="Park H.-J."/>
            <person name="Ramirez L."/>
            <person name="Alfaro M."/>
            <person name="Sun H."/>
            <person name="Tritt A."/>
            <person name="Yoshinaga Y."/>
            <person name="Zwiers L.-H."/>
            <person name="Turgeon B."/>
            <person name="Goodwin S."/>
            <person name="Spatafora J."/>
            <person name="Crous P."/>
            <person name="Grigoriev I."/>
        </authorList>
    </citation>
    <scope>NUCLEOTIDE SEQUENCE</scope>
    <source>
        <strain evidence="7">CBS 269.34</strain>
    </source>
</reference>
<name>A0A6A6QSC1_9PEZI</name>
<organism evidence="7 8">
    <name type="scientific">Lophium mytilinum</name>
    <dbReference type="NCBI Taxonomy" id="390894"/>
    <lineage>
        <taxon>Eukaryota</taxon>
        <taxon>Fungi</taxon>
        <taxon>Dikarya</taxon>
        <taxon>Ascomycota</taxon>
        <taxon>Pezizomycotina</taxon>
        <taxon>Dothideomycetes</taxon>
        <taxon>Pleosporomycetidae</taxon>
        <taxon>Mytilinidiales</taxon>
        <taxon>Mytilinidiaceae</taxon>
        <taxon>Lophium</taxon>
    </lineage>
</organism>
<dbReference type="GO" id="GO:0046872">
    <property type="term" value="F:metal ion binding"/>
    <property type="evidence" value="ECO:0007669"/>
    <property type="project" value="UniProtKB-KW"/>
</dbReference>
<sequence>MSASRTTRALVLRNFDGSLELETLNVGTPGPKEVLVEMHATGICHTDLTCMKGPFPVPYILGHEGAGTILEVGSDLTSKLSPGDFVLLSFNHCGACNSCSSAHPAYCQNFIPYNMGGRRLTDGTFFYTTQDETDPSHVLGGFFGQSSFASHAIVQENSIIKVPKDTNLALLAPLGCGIQTGAGCVINTLDVKKGSSIAIFGAGAVGLSALIAAKNIGASPIIAVDLVESRLDLAKELGATHVFKGDDKNLAEEIRKLTTTTGGVQYAIDATGVVPVIEMMIDVLGILGKAATVGVTGMNKKIAVDATNLMTQGKTYVGCTEGDSNPPEFIPYLVGEIAEGRFPLEKLVKTYPVADYQTALEDMRSGKTLKPVLLWK</sequence>